<dbReference type="RefSeq" id="WP_245866998.1">
    <property type="nucleotide sequence ID" value="NZ_PDJD01000001.1"/>
</dbReference>
<dbReference type="SUPFAM" id="SSF81330">
    <property type="entry name" value="Gated mechanosensitive channel"/>
    <property type="match status" value="1"/>
</dbReference>
<comment type="subcellular location">
    <subcellularLocation>
        <location evidence="9">Cell membrane</location>
        <topology evidence="9">Multi-pass membrane protein</topology>
    </subcellularLocation>
    <subcellularLocation>
        <location evidence="1">Membrane</location>
        <topology evidence="1">Multi-pass membrane protein</topology>
    </subcellularLocation>
</comment>
<evidence type="ECO:0000256" key="5">
    <source>
        <dbReference type="ARBA" id="ARBA00022989"/>
    </source>
</evidence>
<dbReference type="PANTHER" id="PTHR30266">
    <property type="entry name" value="MECHANOSENSITIVE CHANNEL MSCL"/>
    <property type="match status" value="1"/>
</dbReference>
<name>A0A2A9D3S7_9MICO</name>
<evidence type="ECO:0000256" key="1">
    <source>
        <dbReference type="ARBA" id="ARBA00004141"/>
    </source>
</evidence>
<dbReference type="Pfam" id="PF01741">
    <property type="entry name" value="MscL"/>
    <property type="match status" value="1"/>
</dbReference>
<gene>
    <name evidence="9" type="primary">mscL</name>
    <name evidence="10" type="ORF">ATL40_2102</name>
</gene>
<accession>A0A2A9D3S7</accession>
<keyword evidence="7 9" id="KW-0472">Membrane</keyword>
<dbReference type="GO" id="GO:0008381">
    <property type="term" value="F:mechanosensitive monoatomic ion channel activity"/>
    <property type="evidence" value="ECO:0007669"/>
    <property type="project" value="UniProtKB-UniRule"/>
</dbReference>
<dbReference type="PANTHER" id="PTHR30266:SF2">
    <property type="entry name" value="LARGE-CONDUCTANCE MECHANOSENSITIVE CHANNEL"/>
    <property type="match status" value="1"/>
</dbReference>
<evidence type="ECO:0000256" key="2">
    <source>
        <dbReference type="ARBA" id="ARBA00022448"/>
    </source>
</evidence>
<keyword evidence="5 9" id="KW-1133">Transmembrane helix</keyword>
<dbReference type="Gene3D" id="1.10.1200.120">
    <property type="entry name" value="Large-conductance mechanosensitive channel, MscL, domain 1"/>
    <property type="match status" value="1"/>
</dbReference>
<organism evidence="10 11">
    <name type="scientific">Serinibacter salmoneus</name>
    <dbReference type="NCBI Taxonomy" id="556530"/>
    <lineage>
        <taxon>Bacteria</taxon>
        <taxon>Bacillati</taxon>
        <taxon>Actinomycetota</taxon>
        <taxon>Actinomycetes</taxon>
        <taxon>Micrococcales</taxon>
        <taxon>Beutenbergiaceae</taxon>
        <taxon>Serinibacter</taxon>
    </lineage>
</organism>
<evidence type="ECO:0000256" key="7">
    <source>
        <dbReference type="ARBA" id="ARBA00023136"/>
    </source>
</evidence>
<protein>
    <recommendedName>
        <fullName evidence="9">Large-conductance mechanosensitive channel</fullName>
    </recommendedName>
</protein>
<dbReference type="HAMAP" id="MF_00115">
    <property type="entry name" value="MscL"/>
    <property type="match status" value="1"/>
</dbReference>
<keyword evidence="8 9" id="KW-0407">Ion channel</keyword>
<dbReference type="InterPro" id="IPR036019">
    <property type="entry name" value="MscL_channel"/>
</dbReference>
<feature type="transmembrane region" description="Helical" evidence="9">
    <location>
        <begin position="20"/>
        <end position="40"/>
    </location>
</feature>
<dbReference type="PRINTS" id="PR01264">
    <property type="entry name" value="MECHCHANNEL"/>
</dbReference>
<sequence length="151" mass="15954">MTSSKILTGFKDFIARGNAVELAVGLVIGTAFTAIVTALMDGIINPLIGGIFGQPNLDDLGAFRIGSAEWVDSAGETQVGALIQPGLVLTAVVNFLIVAAALYFMVVMPLNRLAEMRKKGEEPEPEAPGEEILLLQEIRDAIKAQGSARSE</sequence>
<evidence type="ECO:0000256" key="3">
    <source>
        <dbReference type="ARBA" id="ARBA00022475"/>
    </source>
</evidence>
<evidence type="ECO:0000256" key="8">
    <source>
        <dbReference type="ARBA" id="ARBA00023303"/>
    </source>
</evidence>
<keyword evidence="2 9" id="KW-0813">Transport</keyword>
<evidence type="ECO:0000313" key="10">
    <source>
        <dbReference type="EMBL" id="PFG20500.1"/>
    </source>
</evidence>
<comment type="similarity">
    <text evidence="9">Belongs to the MscL family.</text>
</comment>
<keyword evidence="6 9" id="KW-0406">Ion transport</keyword>
<keyword evidence="11" id="KW-1185">Reference proteome</keyword>
<keyword evidence="3 9" id="KW-1003">Cell membrane</keyword>
<dbReference type="InterPro" id="IPR037673">
    <property type="entry name" value="MSC/AndL"/>
</dbReference>
<comment type="function">
    <text evidence="9">Channel that opens in response to stretch forces in the membrane lipid bilayer. May participate in the regulation of osmotic pressure changes within the cell.</text>
</comment>
<dbReference type="InterPro" id="IPR001185">
    <property type="entry name" value="MS_channel"/>
</dbReference>
<evidence type="ECO:0000313" key="11">
    <source>
        <dbReference type="Proteomes" id="UP000224915"/>
    </source>
</evidence>
<evidence type="ECO:0000256" key="9">
    <source>
        <dbReference type="HAMAP-Rule" id="MF_00115"/>
    </source>
</evidence>
<reference evidence="10 11" key="1">
    <citation type="submission" date="2017-10" db="EMBL/GenBank/DDBJ databases">
        <title>Sequencing the genomes of 1000 actinobacteria strains.</title>
        <authorList>
            <person name="Klenk H.-P."/>
        </authorList>
    </citation>
    <scope>NUCLEOTIDE SEQUENCE [LARGE SCALE GENOMIC DNA]</scope>
    <source>
        <strain evidence="10 11">DSM 21801</strain>
    </source>
</reference>
<evidence type="ECO:0000256" key="4">
    <source>
        <dbReference type="ARBA" id="ARBA00022692"/>
    </source>
</evidence>
<dbReference type="GO" id="GO:0005886">
    <property type="term" value="C:plasma membrane"/>
    <property type="evidence" value="ECO:0007669"/>
    <property type="project" value="UniProtKB-SubCell"/>
</dbReference>
<comment type="subunit">
    <text evidence="9">Homopentamer.</text>
</comment>
<feature type="transmembrane region" description="Helical" evidence="9">
    <location>
        <begin position="87"/>
        <end position="110"/>
    </location>
</feature>
<dbReference type="NCBIfam" id="TIGR00220">
    <property type="entry name" value="mscL"/>
    <property type="match status" value="1"/>
</dbReference>
<evidence type="ECO:0000256" key="6">
    <source>
        <dbReference type="ARBA" id="ARBA00023065"/>
    </source>
</evidence>
<dbReference type="AlphaFoldDB" id="A0A2A9D3S7"/>
<dbReference type="EMBL" id="PDJD01000001">
    <property type="protein sequence ID" value="PFG20500.1"/>
    <property type="molecule type" value="Genomic_DNA"/>
</dbReference>
<dbReference type="Proteomes" id="UP000224915">
    <property type="component" value="Unassembled WGS sequence"/>
</dbReference>
<comment type="caution">
    <text evidence="10">The sequence shown here is derived from an EMBL/GenBank/DDBJ whole genome shotgun (WGS) entry which is preliminary data.</text>
</comment>
<proteinExistence type="inferred from homology"/>
<keyword evidence="4 9" id="KW-0812">Transmembrane</keyword>